<organism evidence="1 2">
    <name type="scientific">Petrolisthes cinctipes</name>
    <name type="common">Flat porcelain crab</name>
    <dbReference type="NCBI Taxonomy" id="88211"/>
    <lineage>
        <taxon>Eukaryota</taxon>
        <taxon>Metazoa</taxon>
        <taxon>Ecdysozoa</taxon>
        <taxon>Arthropoda</taxon>
        <taxon>Crustacea</taxon>
        <taxon>Multicrustacea</taxon>
        <taxon>Malacostraca</taxon>
        <taxon>Eumalacostraca</taxon>
        <taxon>Eucarida</taxon>
        <taxon>Decapoda</taxon>
        <taxon>Pleocyemata</taxon>
        <taxon>Anomura</taxon>
        <taxon>Galatheoidea</taxon>
        <taxon>Porcellanidae</taxon>
        <taxon>Petrolisthes</taxon>
    </lineage>
</organism>
<evidence type="ECO:0000313" key="2">
    <source>
        <dbReference type="Proteomes" id="UP001286313"/>
    </source>
</evidence>
<dbReference type="EMBL" id="JAWQEG010007794">
    <property type="protein sequence ID" value="KAK3851656.1"/>
    <property type="molecule type" value="Genomic_DNA"/>
</dbReference>
<sequence length="108" mass="12350">MFIQNSLQGQTGGPMTAVLALWDHLELTRANQKSLVLTCARPPETRATHSTDKEGQMAIPRRGRLSNWHLRPANTLHNDKHQTGQIWVIDEMKKDVSVIGNIYLYFRQ</sequence>
<reference evidence="1" key="1">
    <citation type="submission" date="2023-10" db="EMBL/GenBank/DDBJ databases">
        <title>Genome assemblies of two species of porcelain crab, Petrolisthes cinctipes and Petrolisthes manimaculis (Anomura: Porcellanidae).</title>
        <authorList>
            <person name="Angst P."/>
        </authorList>
    </citation>
    <scope>NUCLEOTIDE SEQUENCE</scope>
    <source>
        <strain evidence="1">PB745_01</strain>
        <tissue evidence="1">Gill</tissue>
    </source>
</reference>
<name>A0AAE1BJ23_PETCI</name>
<dbReference type="Proteomes" id="UP001286313">
    <property type="component" value="Unassembled WGS sequence"/>
</dbReference>
<gene>
    <name evidence="1" type="ORF">Pcinc_041712</name>
</gene>
<dbReference type="AlphaFoldDB" id="A0AAE1BJ23"/>
<accession>A0AAE1BJ23</accession>
<proteinExistence type="predicted"/>
<keyword evidence="2" id="KW-1185">Reference proteome</keyword>
<evidence type="ECO:0000313" key="1">
    <source>
        <dbReference type="EMBL" id="KAK3851656.1"/>
    </source>
</evidence>
<protein>
    <submittedName>
        <fullName evidence="1">Uncharacterized protein</fullName>
    </submittedName>
</protein>
<comment type="caution">
    <text evidence="1">The sequence shown here is derived from an EMBL/GenBank/DDBJ whole genome shotgun (WGS) entry which is preliminary data.</text>
</comment>